<dbReference type="Proteomes" id="UP000029492">
    <property type="component" value="Chromosome"/>
</dbReference>
<name>A0A089Q931_9HYPH</name>
<reference evidence="1 2" key="1">
    <citation type="journal article" date="2014" name="PLoS ONE">
        <title>Genome Information of Methylobacterium oryzae, a Plant-Probiotic Methylotroph in the Phyllosphere.</title>
        <authorList>
            <person name="Kwak M.J."/>
            <person name="Jeong H."/>
            <person name="Madhaiyan M."/>
            <person name="Lee Y."/>
            <person name="Sa T.M."/>
            <person name="Oh T.K."/>
            <person name="Kim J.F."/>
        </authorList>
    </citation>
    <scope>NUCLEOTIDE SEQUENCE [LARGE SCALE GENOMIC DNA]</scope>
    <source>
        <strain evidence="1 2">CBMB20</strain>
    </source>
</reference>
<dbReference type="HOGENOM" id="CLU_177715_0_0_5"/>
<dbReference type="AlphaFoldDB" id="A0A089Q931"/>
<dbReference type="eggNOG" id="ENOG50330PZ">
    <property type="taxonomic scope" value="Bacteria"/>
</dbReference>
<organism evidence="1 2">
    <name type="scientific">Methylobacterium oryzae CBMB20</name>
    <dbReference type="NCBI Taxonomy" id="693986"/>
    <lineage>
        <taxon>Bacteria</taxon>
        <taxon>Pseudomonadati</taxon>
        <taxon>Pseudomonadota</taxon>
        <taxon>Alphaproteobacteria</taxon>
        <taxon>Hyphomicrobiales</taxon>
        <taxon>Methylobacteriaceae</taxon>
        <taxon>Methylobacterium</taxon>
    </lineage>
</organism>
<sequence length="104" mass="11196">MAFVSLKAWRARSAERAEIATRLKQDLRLALRLGEDDTLAVNEIACTDPGCPDMETIVLVMRAGAPTRALRIRRPIDAVDADDIAALAEEDRSSGAPSTGVSTM</sequence>
<proteinExistence type="predicted"/>
<dbReference type="STRING" id="693986.MOC_3339"/>
<keyword evidence="2" id="KW-1185">Reference proteome</keyword>
<accession>A0A089Q931</accession>
<protein>
    <submittedName>
        <fullName evidence="1">Protein of unassigned function</fullName>
    </submittedName>
</protein>
<dbReference type="EMBL" id="CP003811">
    <property type="protein sequence ID" value="AIQ91094.1"/>
    <property type="molecule type" value="Genomic_DNA"/>
</dbReference>
<dbReference type="RefSeq" id="WP_043758182.1">
    <property type="nucleotide sequence ID" value="NZ_CP003811.1"/>
</dbReference>
<dbReference type="KEGG" id="mor:MOC_3339"/>
<gene>
    <name evidence="1" type="ORF">MOC_3339</name>
</gene>
<evidence type="ECO:0000313" key="2">
    <source>
        <dbReference type="Proteomes" id="UP000029492"/>
    </source>
</evidence>
<evidence type="ECO:0000313" key="1">
    <source>
        <dbReference type="EMBL" id="AIQ91094.1"/>
    </source>
</evidence>